<keyword evidence="2" id="KW-0413">Isomerase</keyword>
<evidence type="ECO:0000256" key="6">
    <source>
        <dbReference type="SAM" id="MobiDB-lite"/>
    </source>
</evidence>
<evidence type="ECO:0000256" key="3">
    <source>
        <dbReference type="ARBA" id="ARBA00038209"/>
    </source>
</evidence>
<dbReference type="InterPro" id="IPR011042">
    <property type="entry name" value="6-blade_b-propeller_TolB-like"/>
</dbReference>
<sequence>MLLKNDNNNISSWPNLFKLNYYQTKQIFDISIINKSLPKILIVLGTRPEGIKCAPLIAELKSDYYRSKFQIIVLSTGQHREILHQSLMVFKQTVDIDLDLMMNNQNLSDLFHRIFFQINEQINLIKPNLLIVQGDTTTALVSALVASYHQIPVAHVEAGLRTFNLSNPFPEELNRKIIDSFAKLMFAPTTFAKEVLIREGACETDIFITGNTGVDAFYQYYKQDNPNKNNPILRIIDNFKKNSIDKTRSIVILVTMHRRENFQYLFDMCRAIKTIANEHNENILIILPVHPNPNVKNVDAPAVNANPIQPSTLPEHFRRRKLIRIDVSILIFMLIMTERSTVELTIITTEALTIIATTTTAPLTIITATSIEPLAITTATSTEPSTTKIIISETIETTMKEQLPPSVVIDSNTKWKQSASTVAGGHGRGSQLNQLNSPSGIYVDDDDNHSIYIAERENHRIVRWEFGADVGEIVAGGNGAGYAINQLRTPTDVVLDKEKKYLIICDYHNIRVMRWSLQNSQNQQILISGMLCCGLAIDNNGTLYITDGLKHRVSRWQEGDTEGTVVAGGNNEGNHFNQLNLPNFIFVDEYHSVYIADNINDRVMKWMKTAIEGTLVAPGQVAGENPNSLCGPEGVIVDHMGNIYVSNSGSHQITRWSPGAIEGVPVVGEKERGNKSTQFINPGDLSFDREGNLYVVDRINHRIQKFAIDLD</sequence>
<comment type="similarity">
    <text evidence="3">Belongs to the UDP-N-acetylglucosamine 2-epimerase family.</text>
</comment>
<dbReference type="SUPFAM" id="SSF101898">
    <property type="entry name" value="NHL repeat"/>
    <property type="match status" value="1"/>
</dbReference>
<evidence type="ECO:0000256" key="4">
    <source>
        <dbReference type="ARBA" id="ARBA00038858"/>
    </source>
</evidence>
<dbReference type="InterPro" id="IPR003331">
    <property type="entry name" value="UDP_GlcNAc_Epimerase_2_dom"/>
</dbReference>
<evidence type="ECO:0000259" key="7">
    <source>
        <dbReference type="Pfam" id="PF02350"/>
    </source>
</evidence>
<dbReference type="AlphaFoldDB" id="A0A815F9P8"/>
<dbReference type="GO" id="GO:0008761">
    <property type="term" value="F:UDP-N-acetylglucosamine 2-epimerase activity"/>
    <property type="evidence" value="ECO:0007669"/>
    <property type="project" value="UniProtKB-EC"/>
</dbReference>
<evidence type="ECO:0000256" key="1">
    <source>
        <dbReference type="ARBA" id="ARBA00022737"/>
    </source>
</evidence>
<dbReference type="NCBIfam" id="TIGR00236">
    <property type="entry name" value="wecB"/>
    <property type="match status" value="1"/>
</dbReference>
<accession>A0A815F9P8</accession>
<protein>
    <recommendedName>
        <fullName evidence="4">UDP-N-acetylglucosamine 2-epimerase (non-hydrolyzing)</fullName>
        <ecNumber evidence="4">5.1.3.14</ecNumber>
    </recommendedName>
</protein>
<evidence type="ECO:0000256" key="5">
    <source>
        <dbReference type="PROSITE-ProRule" id="PRU00504"/>
    </source>
</evidence>
<dbReference type="SUPFAM" id="SSF53756">
    <property type="entry name" value="UDP-Glycosyltransferase/glycogen phosphorylase"/>
    <property type="match status" value="1"/>
</dbReference>
<dbReference type="Pfam" id="PF02350">
    <property type="entry name" value="Epimerase_2"/>
    <property type="match status" value="1"/>
</dbReference>
<reference evidence="8" key="1">
    <citation type="submission" date="2021-02" db="EMBL/GenBank/DDBJ databases">
        <authorList>
            <person name="Nowell W R."/>
        </authorList>
    </citation>
    <scope>NUCLEOTIDE SEQUENCE</scope>
</reference>
<dbReference type="PROSITE" id="PS51125">
    <property type="entry name" value="NHL"/>
    <property type="match status" value="1"/>
</dbReference>
<dbReference type="Gene3D" id="2.120.10.30">
    <property type="entry name" value="TolB, C-terminal domain"/>
    <property type="match status" value="2"/>
</dbReference>
<feature type="domain" description="UDP-N-acetylglucosamine 2-epimerase" evidence="7">
    <location>
        <begin position="66"/>
        <end position="298"/>
    </location>
</feature>
<proteinExistence type="inferred from homology"/>
<dbReference type="EC" id="5.1.3.14" evidence="4"/>
<keyword evidence="1" id="KW-0677">Repeat</keyword>
<evidence type="ECO:0000256" key="2">
    <source>
        <dbReference type="ARBA" id="ARBA00023235"/>
    </source>
</evidence>
<dbReference type="Pfam" id="PF01436">
    <property type="entry name" value="NHL"/>
    <property type="match status" value="2"/>
</dbReference>
<dbReference type="PANTHER" id="PTHR43174">
    <property type="entry name" value="UDP-N-ACETYLGLUCOSAMINE 2-EPIMERASE"/>
    <property type="match status" value="1"/>
</dbReference>
<dbReference type="CDD" id="cd05819">
    <property type="entry name" value="NHL"/>
    <property type="match status" value="1"/>
</dbReference>
<comment type="caution">
    <text evidence="8">The sequence shown here is derived from an EMBL/GenBank/DDBJ whole genome shotgun (WGS) entry which is preliminary data.</text>
</comment>
<gene>
    <name evidence="8" type="ORF">IZO911_LOCUS35126</name>
</gene>
<organism evidence="8 9">
    <name type="scientific">Adineta steineri</name>
    <dbReference type="NCBI Taxonomy" id="433720"/>
    <lineage>
        <taxon>Eukaryota</taxon>
        <taxon>Metazoa</taxon>
        <taxon>Spiralia</taxon>
        <taxon>Gnathifera</taxon>
        <taxon>Rotifera</taxon>
        <taxon>Eurotatoria</taxon>
        <taxon>Bdelloidea</taxon>
        <taxon>Adinetida</taxon>
        <taxon>Adinetidae</taxon>
        <taxon>Adineta</taxon>
    </lineage>
</organism>
<dbReference type="PANTHER" id="PTHR43174:SF2">
    <property type="entry name" value="UDP-N-ACETYLGLUCOSAMINE 2-EPIMERASE"/>
    <property type="match status" value="1"/>
</dbReference>
<dbReference type="InterPro" id="IPR001258">
    <property type="entry name" value="NHL_repeat"/>
</dbReference>
<dbReference type="Proteomes" id="UP000663860">
    <property type="component" value="Unassembled WGS sequence"/>
</dbReference>
<dbReference type="InterPro" id="IPR029767">
    <property type="entry name" value="WecB-like"/>
</dbReference>
<evidence type="ECO:0000313" key="9">
    <source>
        <dbReference type="Proteomes" id="UP000663860"/>
    </source>
</evidence>
<dbReference type="Gene3D" id="3.40.50.2000">
    <property type="entry name" value="Glycogen Phosphorylase B"/>
    <property type="match status" value="2"/>
</dbReference>
<name>A0A815F9P8_9BILA</name>
<feature type="compositionally biased region" description="Polar residues" evidence="6">
    <location>
        <begin position="430"/>
        <end position="439"/>
    </location>
</feature>
<dbReference type="EMBL" id="CAJNOE010000730">
    <property type="protein sequence ID" value="CAF1320658.1"/>
    <property type="molecule type" value="Genomic_DNA"/>
</dbReference>
<feature type="region of interest" description="Disordered" evidence="6">
    <location>
        <begin position="419"/>
        <end position="439"/>
    </location>
</feature>
<evidence type="ECO:0000313" key="8">
    <source>
        <dbReference type="EMBL" id="CAF1320658.1"/>
    </source>
</evidence>
<feature type="repeat" description="NHL" evidence="5">
    <location>
        <begin position="678"/>
        <end position="709"/>
    </location>
</feature>